<reference evidence="9 10" key="1">
    <citation type="submission" date="2016-08" db="EMBL/GenBank/DDBJ databases">
        <title>Genome sequence of Clavibacter michiganensis spp. strain CASJ009.</title>
        <authorList>
            <person name="Thapa S.P."/>
            <person name="Coaker G."/>
        </authorList>
    </citation>
    <scope>NUCLEOTIDE SEQUENCE [LARGE SCALE GENOMIC DNA]</scope>
    <source>
        <strain evidence="9">CASJ009</strain>
    </source>
</reference>
<dbReference type="AlphaFoldDB" id="A0A251XPP7"/>
<accession>A0A251XPP7</accession>
<evidence type="ECO:0000256" key="5">
    <source>
        <dbReference type="ARBA" id="ARBA00023136"/>
    </source>
</evidence>
<evidence type="ECO:0000256" key="7">
    <source>
        <dbReference type="SAM" id="Phobius"/>
    </source>
</evidence>
<gene>
    <name evidence="9" type="primary">eamA_1</name>
    <name evidence="9" type="ORF">CMsap09_01005</name>
</gene>
<comment type="subcellular location">
    <subcellularLocation>
        <location evidence="1">Membrane</location>
        <topology evidence="1">Multi-pass membrane protein</topology>
    </subcellularLocation>
</comment>
<dbReference type="InterPro" id="IPR050638">
    <property type="entry name" value="AA-Vitamin_Transporters"/>
</dbReference>
<sequence length="345" mass="34768">MMSRQIGLPDRVVTVTAAAGFILAWSSGFLIAAVGTVEVPATTLLLWRFAPLAVALVALVAVTGAARGVPLRMLGRQALIGSFAQLGYCAFVYAAIGAGIATGTTALIDAVQPLVVATLVGPLLGLRVRAAQWGGLALGAMGVVLVVRSQAGAADADPVSYLLPAAAMACLVAGTFLERRSSGRPPVLVTLTVHVVVTAVALAIAAAATGTLAPPADPVFWITAVLAALAPTLAAYGLYWWLLERVGITALNALLFLVAPTTAAAGALLLGERITLVTLAGFALCGAGVAIVLVMDATRGATRGAARGIARGATRRAAGSRQPNGSVPSMRPPVAARAGTTRSTR</sequence>
<dbReference type="GO" id="GO:0016020">
    <property type="term" value="C:membrane"/>
    <property type="evidence" value="ECO:0007669"/>
    <property type="project" value="UniProtKB-SubCell"/>
</dbReference>
<dbReference type="EMBL" id="MDHJ01000001">
    <property type="protein sequence ID" value="OUE07495.1"/>
    <property type="molecule type" value="Genomic_DNA"/>
</dbReference>
<comment type="similarity">
    <text evidence="2">Belongs to the EamA transporter family.</text>
</comment>
<dbReference type="Proteomes" id="UP000195106">
    <property type="component" value="Unassembled WGS sequence"/>
</dbReference>
<feature type="transmembrane region" description="Helical" evidence="7">
    <location>
        <begin position="12"/>
        <end position="33"/>
    </location>
</feature>
<proteinExistence type="inferred from homology"/>
<evidence type="ECO:0000313" key="9">
    <source>
        <dbReference type="EMBL" id="OUE07495.1"/>
    </source>
</evidence>
<feature type="transmembrane region" description="Helical" evidence="7">
    <location>
        <begin position="45"/>
        <end position="66"/>
    </location>
</feature>
<evidence type="ECO:0000256" key="3">
    <source>
        <dbReference type="ARBA" id="ARBA00022692"/>
    </source>
</evidence>
<dbReference type="Pfam" id="PF00892">
    <property type="entry name" value="EamA"/>
    <property type="match status" value="1"/>
</dbReference>
<feature type="transmembrane region" description="Helical" evidence="7">
    <location>
        <begin position="189"/>
        <end position="213"/>
    </location>
</feature>
<keyword evidence="3 7" id="KW-0812">Transmembrane</keyword>
<dbReference type="PANTHER" id="PTHR32322">
    <property type="entry name" value="INNER MEMBRANE TRANSPORTER"/>
    <property type="match status" value="1"/>
</dbReference>
<evidence type="ECO:0000313" key="10">
    <source>
        <dbReference type="Proteomes" id="UP000195106"/>
    </source>
</evidence>
<feature type="transmembrane region" description="Helical" evidence="7">
    <location>
        <begin position="276"/>
        <end position="295"/>
    </location>
</feature>
<protein>
    <submittedName>
        <fullName evidence="9">Putative amino-acid metabolite efflux pump</fullName>
    </submittedName>
</protein>
<feature type="domain" description="EamA" evidence="8">
    <location>
        <begin position="162"/>
        <end position="293"/>
    </location>
</feature>
<organism evidence="9 10">
    <name type="scientific">Clavibacter michiganensis</name>
    <dbReference type="NCBI Taxonomy" id="28447"/>
    <lineage>
        <taxon>Bacteria</taxon>
        <taxon>Bacillati</taxon>
        <taxon>Actinomycetota</taxon>
        <taxon>Actinomycetes</taxon>
        <taxon>Micrococcales</taxon>
        <taxon>Microbacteriaceae</taxon>
        <taxon>Clavibacter</taxon>
    </lineage>
</organism>
<dbReference type="InterPro" id="IPR037185">
    <property type="entry name" value="EmrE-like"/>
</dbReference>
<evidence type="ECO:0000256" key="1">
    <source>
        <dbReference type="ARBA" id="ARBA00004141"/>
    </source>
</evidence>
<keyword evidence="5 7" id="KW-0472">Membrane</keyword>
<feature type="transmembrane region" description="Helical" evidence="7">
    <location>
        <begin position="133"/>
        <end position="153"/>
    </location>
</feature>
<name>A0A251XPP7_9MICO</name>
<feature type="transmembrane region" description="Helical" evidence="7">
    <location>
        <begin position="250"/>
        <end position="270"/>
    </location>
</feature>
<keyword evidence="4 7" id="KW-1133">Transmembrane helix</keyword>
<dbReference type="PANTHER" id="PTHR32322:SF2">
    <property type="entry name" value="EAMA DOMAIN-CONTAINING PROTEIN"/>
    <property type="match status" value="1"/>
</dbReference>
<evidence type="ECO:0000256" key="4">
    <source>
        <dbReference type="ARBA" id="ARBA00022989"/>
    </source>
</evidence>
<evidence type="ECO:0000256" key="2">
    <source>
        <dbReference type="ARBA" id="ARBA00007362"/>
    </source>
</evidence>
<evidence type="ECO:0000256" key="6">
    <source>
        <dbReference type="SAM" id="MobiDB-lite"/>
    </source>
</evidence>
<feature type="transmembrane region" description="Helical" evidence="7">
    <location>
        <begin position="219"/>
        <end position="243"/>
    </location>
</feature>
<evidence type="ECO:0000259" key="8">
    <source>
        <dbReference type="Pfam" id="PF00892"/>
    </source>
</evidence>
<dbReference type="SUPFAM" id="SSF103481">
    <property type="entry name" value="Multidrug resistance efflux transporter EmrE"/>
    <property type="match status" value="2"/>
</dbReference>
<feature type="region of interest" description="Disordered" evidence="6">
    <location>
        <begin position="311"/>
        <end position="345"/>
    </location>
</feature>
<dbReference type="InterPro" id="IPR000620">
    <property type="entry name" value="EamA_dom"/>
</dbReference>
<comment type="caution">
    <text evidence="9">The sequence shown here is derived from an EMBL/GenBank/DDBJ whole genome shotgun (WGS) entry which is preliminary data.</text>
</comment>
<feature type="transmembrane region" description="Helical" evidence="7">
    <location>
        <begin position="78"/>
        <end position="100"/>
    </location>
</feature>